<dbReference type="EMBL" id="CP002018">
    <property type="protein sequence ID" value="AEM41588.1"/>
    <property type="molecule type" value="Genomic_DNA"/>
</dbReference>
<keyword evidence="3" id="KW-0731">Sigma factor</keyword>
<dbReference type="InterPro" id="IPR013324">
    <property type="entry name" value="RNA_pol_sigma_r3/r4-like"/>
</dbReference>
<evidence type="ECO:0000259" key="5">
    <source>
        <dbReference type="Pfam" id="PF04542"/>
    </source>
</evidence>
<name>F9Y3G8_KETVW</name>
<keyword evidence="8" id="KW-1185">Reference proteome</keyword>
<sequence>MNSDETDLAQSFLRARPMLLRYARGRTGEASEGEDIVQDAWLRVVRHAPAVLAAPVPYMLRVVRNLAIDHGRAQSRRLRHDEVDALLDVPSASPGPEQSAIAKSELQHFVRILRDLTPRRRDILIAARLRREPYASIAKRHGVSTRTVEYEVKMALEECLSRMQDVGGGLGVLPGRRG</sequence>
<evidence type="ECO:0000313" key="8">
    <source>
        <dbReference type="Proteomes" id="UP000000692"/>
    </source>
</evidence>
<evidence type="ECO:0000256" key="4">
    <source>
        <dbReference type="ARBA" id="ARBA00023163"/>
    </source>
</evidence>
<dbReference type="PANTHER" id="PTHR43133:SF63">
    <property type="entry name" value="RNA POLYMERASE SIGMA FACTOR FECI-RELATED"/>
    <property type="match status" value="1"/>
</dbReference>
<evidence type="ECO:0000256" key="2">
    <source>
        <dbReference type="ARBA" id="ARBA00023015"/>
    </source>
</evidence>
<dbReference type="InterPro" id="IPR007627">
    <property type="entry name" value="RNA_pol_sigma70_r2"/>
</dbReference>
<dbReference type="Gene3D" id="1.10.1740.10">
    <property type="match status" value="1"/>
</dbReference>
<dbReference type="InterPro" id="IPR014284">
    <property type="entry name" value="RNA_pol_sigma-70_dom"/>
</dbReference>
<dbReference type="InterPro" id="IPR013249">
    <property type="entry name" value="RNA_pol_sigma70_r4_t2"/>
</dbReference>
<dbReference type="SUPFAM" id="SSF88946">
    <property type="entry name" value="Sigma2 domain of RNA polymerase sigma factors"/>
    <property type="match status" value="1"/>
</dbReference>
<dbReference type="HOGENOM" id="CLU_047691_12_3_5"/>
<dbReference type="PANTHER" id="PTHR43133">
    <property type="entry name" value="RNA POLYMERASE ECF-TYPE SIGMA FACTO"/>
    <property type="match status" value="1"/>
</dbReference>
<feature type="domain" description="RNA polymerase sigma factor 70 region 4 type 2" evidence="6">
    <location>
        <begin position="110"/>
        <end position="159"/>
    </location>
</feature>
<accession>F9Y3G8</accession>
<dbReference type="eggNOG" id="COG1595">
    <property type="taxonomic scope" value="Bacteria"/>
</dbReference>
<dbReference type="Proteomes" id="UP000000692">
    <property type="component" value="Chromosome"/>
</dbReference>
<dbReference type="SUPFAM" id="SSF88659">
    <property type="entry name" value="Sigma3 and sigma4 domains of RNA polymerase sigma factors"/>
    <property type="match status" value="1"/>
</dbReference>
<proteinExistence type="inferred from homology"/>
<dbReference type="Gene3D" id="1.10.10.10">
    <property type="entry name" value="Winged helix-like DNA-binding domain superfamily/Winged helix DNA-binding domain"/>
    <property type="match status" value="1"/>
</dbReference>
<comment type="similarity">
    <text evidence="1">Belongs to the sigma-70 factor family. ECF subfamily.</text>
</comment>
<dbReference type="InterPro" id="IPR039425">
    <property type="entry name" value="RNA_pol_sigma-70-like"/>
</dbReference>
<evidence type="ECO:0000256" key="3">
    <source>
        <dbReference type="ARBA" id="ARBA00023082"/>
    </source>
</evidence>
<dbReference type="GO" id="GO:0003677">
    <property type="term" value="F:DNA binding"/>
    <property type="evidence" value="ECO:0007669"/>
    <property type="project" value="InterPro"/>
</dbReference>
<dbReference type="GO" id="GO:0006352">
    <property type="term" value="P:DNA-templated transcription initiation"/>
    <property type="evidence" value="ECO:0007669"/>
    <property type="project" value="InterPro"/>
</dbReference>
<dbReference type="Pfam" id="PF04542">
    <property type="entry name" value="Sigma70_r2"/>
    <property type="match status" value="1"/>
</dbReference>
<keyword evidence="2" id="KW-0805">Transcription regulation</keyword>
<keyword evidence="4" id="KW-0804">Transcription</keyword>
<dbReference type="InterPro" id="IPR013325">
    <property type="entry name" value="RNA_pol_sigma_r2"/>
</dbReference>
<dbReference type="KEGG" id="kvl:KVU_1749"/>
<dbReference type="NCBIfam" id="TIGR02937">
    <property type="entry name" value="sigma70-ECF"/>
    <property type="match status" value="1"/>
</dbReference>
<dbReference type="RefSeq" id="WP_013384951.1">
    <property type="nucleotide sequence ID" value="NC_017384.1"/>
</dbReference>
<dbReference type="GO" id="GO:0016987">
    <property type="term" value="F:sigma factor activity"/>
    <property type="evidence" value="ECO:0007669"/>
    <property type="project" value="UniProtKB-KW"/>
</dbReference>
<feature type="domain" description="RNA polymerase sigma-70 region 2" evidence="5">
    <location>
        <begin position="14"/>
        <end position="77"/>
    </location>
</feature>
<dbReference type="AlphaFoldDB" id="F9Y3G8"/>
<dbReference type="InterPro" id="IPR036388">
    <property type="entry name" value="WH-like_DNA-bd_sf"/>
</dbReference>
<evidence type="ECO:0000259" key="6">
    <source>
        <dbReference type="Pfam" id="PF08281"/>
    </source>
</evidence>
<evidence type="ECO:0000313" key="7">
    <source>
        <dbReference type="EMBL" id="AEM41588.1"/>
    </source>
</evidence>
<dbReference type="OrthoDB" id="9794372at2"/>
<organism evidence="7 8">
    <name type="scientific">Ketogulonicigenium vulgare (strain WSH-001)</name>
    <dbReference type="NCBI Taxonomy" id="759362"/>
    <lineage>
        <taxon>Bacteria</taxon>
        <taxon>Pseudomonadati</taxon>
        <taxon>Pseudomonadota</taxon>
        <taxon>Alphaproteobacteria</taxon>
        <taxon>Rhodobacterales</taxon>
        <taxon>Roseobacteraceae</taxon>
        <taxon>Ketogulonicigenium</taxon>
    </lineage>
</organism>
<protein>
    <submittedName>
        <fullName evidence="7">RNA polymerase sigma-70 factor, ECF subfamily protein</fullName>
    </submittedName>
</protein>
<evidence type="ECO:0000256" key="1">
    <source>
        <dbReference type="ARBA" id="ARBA00010641"/>
    </source>
</evidence>
<reference evidence="7 8" key="1">
    <citation type="journal article" date="2011" name="J. Bacteriol.">
        <title>Complete genome sequence of the industrial strain Ketogulonicigenium vulgare WSH-001.</title>
        <authorList>
            <person name="Liu L."/>
            <person name="Li Y."/>
            <person name="Zhang J."/>
            <person name="Zhou Z."/>
            <person name="Liu J."/>
            <person name="Li X."/>
            <person name="Zhou J."/>
            <person name="Du G."/>
            <person name="Wang L."/>
            <person name="Chen J."/>
        </authorList>
    </citation>
    <scope>NUCLEOTIDE SEQUENCE [LARGE SCALE GENOMIC DNA]</scope>
    <source>
        <strain evidence="7 8">WSH-001</strain>
    </source>
</reference>
<gene>
    <name evidence="7" type="ordered locus">KVU_1749</name>
</gene>
<dbReference type="Pfam" id="PF08281">
    <property type="entry name" value="Sigma70_r4_2"/>
    <property type="match status" value="1"/>
</dbReference>